<dbReference type="SUPFAM" id="SSF52540">
    <property type="entry name" value="P-loop containing nucleoside triphosphate hydrolases"/>
    <property type="match status" value="1"/>
</dbReference>
<gene>
    <name evidence="8" type="ORF">FNV44_06610</name>
</gene>
<protein>
    <submittedName>
        <fullName evidence="8">ATP-binding cassette domain-containing protein</fullName>
    </submittedName>
</protein>
<keyword evidence="6" id="KW-0175">Coiled coil</keyword>
<keyword evidence="4 8" id="KW-0067">ATP-binding</keyword>
<dbReference type="EMBL" id="VKID01000002">
    <property type="protein sequence ID" value="TRX99367.1"/>
    <property type="molecule type" value="Genomic_DNA"/>
</dbReference>
<dbReference type="GO" id="GO:0015408">
    <property type="term" value="F:ABC-type ferric iron transporter activity"/>
    <property type="evidence" value="ECO:0007669"/>
    <property type="project" value="InterPro"/>
</dbReference>
<keyword evidence="3" id="KW-0547">Nucleotide-binding</keyword>
<evidence type="ECO:0000256" key="4">
    <source>
        <dbReference type="ARBA" id="ARBA00022840"/>
    </source>
</evidence>
<evidence type="ECO:0000256" key="6">
    <source>
        <dbReference type="SAM" id="Coils"/>
    </source>
</evidence>
<dbReference type="SUPFAM" id="SSF50331">
    <property type="entry name" value="MOP-like"/>
    <property type="match status" value="1"/>
</dbReference>
<dbReference type="RefSeq" id="WP_064211997.1">
    <property type="nucleotide sequence ID" value="NZ_JACAOE010000002.1"/>
</dbReference>
<evidence type="ECO:0000259" key="7">
    <source>
        <dbReference type="PROSITE" id="PS50893"/>
    </source>
</evidence>
<keyword evidence="5" id="KW-0472">Membrane</keyword>
<dbReference type="Gene3D" id="3.40.50.300">
    <property type="entry name" value="P-loop containing nucleotide triphosphate hydrolases"/>
    <property type="match status" value="2"/>
</dbReference>
<dbReference type="InterPro" id="IPR017871">
    <property type="entry name" value="ABC_transporter-like_CS"/>
</dbReference>
<comment type="caution">
    <text evidence="8">The sequence shown here is derived from an EMBL/GenBank/DDBJ whole genome shotgun (WGS) entry which is preliminary data.</text>
</comment>
<proteinExistence type="predicted"/>
<dbReference type="PROSITE" id="PS00211">
    <property type="entry name" value="ABC_TRANSPORTER_1"/>
    <property type="match status" value="1"/>
</dbReference>
<sequence>MEIKLEGLTKVFTDLKAKTETRAVSNLDIVIPSGKLVGLLGPSGCGKSTTLYMISGLLYPTEGRIFFGDEDVTELSPEKRGIGLVFQNYALYPHMTVRKNILFPLENMNIRKRSIEEAYKKAHLIETPTEAKILNEYEDKSESLKNKYRRHESELKAQYQSAKLAFEKEFKEVQVKTPELKQALKNNLANLKLDLNAKIKEFENKYLEEKAKITPANLKELKDIINTTYAEVEKDFETKAKAIKKELSSTYTNKNEFQAKYEVEIETIIPKSVSIVKKAKAINYKKQMNDDAVAMAKLVGIEDQLDKTPAQLSGGQQQRVAIARALVKKPKVLLLDEPLSNLDARLRLQTREEIKRIQRETGITTVFVTHDQEEAMSISDEIMLMNFGEEQQTGVPQEVYNEPGNLFSAKFLGTPPISVYNATIENQKVLIDGKVVFESKKLDKDLKGEVVVGVRPEGYELSDNGSLSVEPLFVETIGRDLALVSKHKNLQAESMRIILTNENLDLKNKKEIKFNLKPNKTYIFDKVSGRRLA</sequence>
<evidence type="ECO:0000313" key="8">
    <source>
        <dbReference type="EMBL" id="TRX99367.1"/>
    </source>
</evidence>
<evidence type="ECO:0000256" key="1">
    <source>
        <dbReference type="ARBA" id="ARBA00022448"/>
    </source>
</evidence>
<dbReference type="GO" id="GO:0055052">
    <property type="term" value="C:ATP-binding cassette (ABC) transporter complex, substrate-binding subunit-containing"/>
    <property type="evidence" value="ECO:0007669"/>
    <property type="project" value="TreeGrafter"/>
</dbReference>
<keyword evidence="2" id="KW-1003">Cell membrane</keyword>
<name>A0A553IGR3_ACHLA</name>
<organism evidence="8 9">
    <name type="scientific">Acholeplasma laidlawii</name>
    <dbReference type="NCBI Taxonomy" id="2148"/>
    <lineage>
        <taxon>Bacteria</taxon>
        <taxon>Bacillati</taxon>
        <taxon>Mycoplasmatota</taxon>
        <taxon>Mollicutes</taxon>
        <taxon>Acholeplasmatales</taxon>
        <taxon>Acholeplasmataceae</taxon>
        <taxon>Acholeplasma</taxon>
    </lineage>
</organism>
<dbReference type="PANTHER" id="PTHR43875">
    <property type="entry name" value="MALTODEXTRIN IMPORT ATP-BINDING PROTEIN MSMX"/>
    <property type="match status" value="1"/>
</dbReference>
<dbReference type="Gene3D" id="2.40.50.140">
    <property type="entry name" value="Nucleic acid-binding proteins"/>
    <property type="match status" value="1"/>
</dbReference>
<dbReference type="CDD" id="cd03259">
    <property type="entry name" value="ABC_Carb_Solutes_like"/>
    <property type="match status" value="1"/>
</dbReference>
<dbReference type="InterPro" id="IPR047641">
    <property type="entry name" value="ABC_transpr_MalK/UgpC-like"/>
</dbReference>
<evidence type="ECO:0000256" key="2">
    <source>
        <dbReference type="ARBA" id="ARBA00022475"/>
    </source>
</evidence>
<dbReference type="InterPro" id="IPR027417">
    <property type="entry name" value="P-loop_NTPase"/>
</dbReference>
<dbReference type="Proteomes" id="UP000315938">
    <property type="component" value="Unassembled WGS sequence"/>
</dbReference>
<dbReference type="InterPro" id="IPR003439">
    <property type="entry name" value="ABC_transporter-like_ATP-bd"/>
</dbReference>
<dbReference type="PROSITE" id="PS50893">
    <property type="entry name" value="ABC_TRANSPORTER_2"/>
    <property type="match status" value="1"/>
</dbReference>
<dbReference type="GO" id="GO:0005524">
    <property type="term" value="F:ATP binding"/>
    <property type="evidence" value="ECO:0007669"/>
    <property type="project" value="UniProtKB-KW"/>
</dbReference>
<dbReference type="PANTHER" id="PTHR43875:SF1">
    <property type="entry name" value="OSMOPROTECTIVE COMPOUNDS UPTAKE ATP-BINDING PROTEIN GGTA"/>
    <property type="match status" value="1"/>
</dbReference>
<feature type="domain" description="ABC transporter" evidence="7">
    <location>
        <begin position="3"/>
        <end position="412"/>
    </location>
</feature>
<dbReference type="InterPro" id="IPR012340">
    <property type="entry name" value="NA-bd_OB-fold"/>
</dbReference>
<dbReference type="GO" id="GO:0016887">
    <property type="term" value="F:ATP hydrolysis activity"/>
    <property type="evidence" value="ECO:0007669"/>
    <property type="project" value="InterPro"/>
</dbReference>
<dbReference type="AlphaFoldDB" id="A0A553IGR3"/>
<dbReference type="InterPro" id="IPR008995">
    <property type="entry name" value="Mo/tungstate-bd_C_term_dom"/>
</dbReference>
<dbReference type="SMART" id="SM00382">
    <property type="entry name" value="AAA"/>
    <property type="match status" value="1"/>
</dbReference>
<dbReference type="InterPro" id="IPR015853">
    <property type="entry name" value="ABC_transpr_FbpC"/>
</dbReference>
<dbReference type="InterPro" id="IPR003593">
    <property type="entry name" value="AAA+_ATPase"/>
</dbReference>
<evidence type="ECO:0000313" key="9">
    <source>
        <dbReference type="Proteomes" id="UP000315938"/>
    </source>
</evidence>
<dbReference type="Pfam" id="PF00005">
    <property type="entry name" value="ABC_tran"/>
    <property type="match status" value="2"/>
</dbReference>
<reference evidence="8 9" key="1">
    <citation type="submission" date="2019-07" db="EMBL/GenBank/DDBJ databases">
        <title>Genome sequence of Acholeplasma laidlawii strain with increased resistance to erythromycin.</title>
        <authorList>
            <person name="Medvedeva E.S."/>
            <person name="Baranova N.B."/>
            <person name="Siniagina M.N."/>
            <person name="Mouzykantov A."/>
            <person name="Chernova O.A."/>
            <person name="Chernov V.M."/>
        </authorList>
    </citation>
    <scope>NUCLEOTIDE SEQUENCE [LARGE SCALE GENOMIC DNA]</scope>
    <source>
        <strain evidence="8 9">PG8REry</strain>
    </source>
</reference>
<accession>A0A553IGR3</accession>
<evidence type="ECO:0000256" key="3">
    <source>
        <dbReference type="ARBA" id="ARBA00022741"/>
    </source>
</evidence>
<dbReference type="Gene3D" id="2.40.50.100">
    <property type="match status" value="1"/>
</dbReference>
<evidence type="ECO:0000256" key="5">
    <source>
        <dbReference type="ARBA" id="ARBA00023136"/>
    </source>
</evidence>
<feature type="coiled-coil region" evidence="6">
    <location>
        <begin position="181"/>
        <end position="212"/>
    </location>
</feature>
<keyword evidence="1" id="KW-0813">Transport</keyword>